<dbReference type="GO" id="GO:0006633">
    <property type="term" value="P:fatty acid biosynthetic process"/>
    <property type="evidence" value="ECO:0007669"/>
    <property type="project" value="TreeGrafter"/>
</dbReference>
<evidence type="ECO:0000313" key="6">
    <source>
        <dbReference type="EMBL" id="RDG39781.1"/>
    </source>
</evidence>
<dbReference type="FunFam" id="1.10.1200.10:FF:000007">
    <property type="entry name" value="Probable polyketide synthase pks17"/>
    <property type="match status" value="1"/>
</dbReference>
<dbReference type="InterPro" id="IPR013968">
    <property type="entry name" value="PKS_KR"/>
</dbReference>
<gene>
    <name evidence="6" type="ORF">DVH02_02015</name>
</gene>
<keyword evidence="7" id="KW-1185">Reference proteome</keyword>
<dbReference type="InterPro" id="IPR020806">
    <property type="entry name" value="PKS_PP-bd"/>
</dbReference>
<evidence type="ECO:0000256" key="3">
    <source>
        <dbReference type="ARBA" id="ARBA00022679"/>
    </source>
</evidence>
<keyword evidence="3" id="KW-0808">Transferase</keyword>
<dbReference type="GO" id="GO:0031177">
    <property type="term" value="F:phosphopantetheine binding"/>
    <property type="evidence" value="ECO:0007669"/>
    <property type="project" value="InterPro"/>
</dbReference>
<comment type="caution">
    <text evidence="6">The sequence shown here is derived from an EMBL/GenBank/DDBJ whole genome shotgun (WGS) entry which is preliminary data.</text>
</comment>
<dbReference type="PROSITE" id="PS00012">
    <property type="entry name" value="PHOSPHOPANTETHEINE"/>
    <property type="match status" value="1"/>
</dbReference>
<evidence type="ECO:0000313" key="7">
    <source>
        <dbReference type="Proteomes" id="UP000253741"/>
    </source>
</evidence>
<organism evidence="6 7">
    <name type="scientific">Streptomyces corynorhini</name>
    <dbReference type="NCBI Taxonomy" id="2282652"/>
    <lineage>
        <taxon>Bacteria</taxon>
        <taxon>Bacillati</taxon>
        <taxon>Actinomycetota</taxon>
        <taxon>Actinomycetes</taxon>
        <taxon>Kitasatosporales</taxon>
        <taxon>Streptomycetaceae</taxon>
        <taxon>Streptomyces</taxon>
    </lineage>
</organism>
<keyword evidence="4" id="KW-0511">Multifunctional enzyme</keyword>
<sequence>MAVWDVRRAPEAFRSVGREPHTGKAVLTLPTALDPAGTVLLTGGLGGLGRVTARHLVAEHGVRHLLIAGRRGADAPGASALRDELAELGADVTVAACDVADRAALAALLAGIPADRPLTAVVHTAGVLADGVLSSMTPDRLARALRPKADAVVALHELTRDLDLARFVIFSSVAGTFGGAGQANYSAANAFLDAFAQYRRAQGLPAVSLAWGTWLPEAGMTGELGDADRERHARTGMVPLGPDNGMRLFDAASGGDRAALLPMELDPAALREHHDALPVLLRGLVRAPARRRATAAGTAPVTQAPQSLADRLAPLPAPDREQLLLDVVTEQAAAVLGHGSAAEIDPEQTFKELGFDSLTAVELRNRLGAATGLRLPATLVFDYPTTLAQSRYLLSSLSLPEAPGTAQALLGDMDRLDNALRDADVADEDRGKVTARLRELLSRWQGEPVAPVAAAFAAPDMELDEVETAGDLFDLIDRELGDL</sequence>
<dbReference type="SUPFAM" id="SSF51735">
    <property type="entry name" value="NAD(P)-binding Rossmann-fold domains"/>
    <property type="match status" value="1"/>
</dbReference>
<protein>
    <submittedName>
        <fullName evidence="6">SDR family NAD(P)-dependent oxidoreductase</fullName>
    </submittedName>
</protein>
<dbReference type="EMBL" id="QQNA01000010">
    <property type="protein sequence ID" value="RDG39781.1"/>
    <property type="molecule type" value="Genomic_DNA"/>
</dbReference>
<evidence type="ECO:0000256" key="4">
    <source>
        <dbReference type="ARBA" id="ARBA00023268"/>
    </source>
</evidence>
<evidence type="ECO:0000256" key="2">
    <source>
        <dbReference type="ARBA" id="ARBA00022553"/>
    </source>
</evidence>
<keyword evidence="1" id="KW-0596">Phosphopantetheine</keyword>
<dbReference type="Proteomes" id="UP000253741">
    <property type="component" value="Unassembled WGS sequence"/>
</dbReference>
<dbReference type="OrthoDB" id="9778690at2"/>
<evidence type="ECO:0000259" key="5">
    <source>
        <dbReference type="PROSITE" id="PS50075"/>
    </source>
</evidence>
<dbReference type="AlphaFoldDB" id="A0A370BDR5"/>
<dbReference type="InterPro" id="IPR050091">
    <property type="entry name" value="PKS_NRPS_Biosynth_Enz"/>
</dbReference>
<keyword evidence="2" id="KW-0597">Phosphoprotein</keyword>
<accession>A0A370BDR5</accession>
<dbReference type="CDD" id="cd08956">
    <property type="entry name" value="KR_3_FAS_SDR_x"/>
    <property type="match status" value="1"/>
</dbReference>
<dbReference type="SMART" id="SM01294">
    <property type="entry name" value="PKS_PP_betabranch"/>
    <property type="match status" value="1"/>
</dbReference>
<dbReference type="PANTHER" id="PTHR43775:SF51">
    <property type="entry name" value="INACTIVE PHENOLPHTHIOCEROL SYNTHESIS POLYKETIDE SYNTHASE TYPE I PKS1-RELATED"/>
    <property type="match status" value="1"/>
</dbReference>
<dbReference type="Pfam" id="PF00550">
    <property type="entry name" value="PP-binding"/>
    <property type="match status" value="1"/>
</dbReference>
<dbReference type="Gene3D" id="1.10.1200.10">
    <property type="entry name" value="ACP-like"/>
    <property type="match status" value="1"/>
</dbReference>
<reference evidence="6 7" key="1">
    <citation type="submission" date="2018-07" db="EMBL/GenBank/DDBJ databases">
        <title>Streptomyces species from bats.</title>
        <authorList>
            <person name="Dunlap C."/>
        </authorList>
    </citation>
    <scope>NUCLEOTIDE SEQUENCE [LARGE SCALE GENOMIC DNA]</scope>
    <source>
        <strain evidence="6 7">AC230</strain>
    </source>
</reference>
<dbReference type="SMART" id="SM00823">
    <property type="entry name" value="PKS_PP"/>
    <property type="match status" value="1"/>
</dbReference>
<dbReference type="InterPro" id="IPR009081">
    <property type="entry name" value="PP-bd_ACP"/>
</dbReference>
<dbReference type="SUPFAM" id="SSF47336">
    <property type="entry name" value="ACP-like"/>
    <property type="match status" value="1"/>
</dbReference>
<dbReference type="GO" id="GO:0004312">
    <property type="term" value="F:fatty acid synthase activity"/>
    <property type="evidence" value="ECO:0007669"/>
    <property type="project" value="TreeGrafter"/>
</dbReference>
<feature type="domain" description="Carrier" evidence="5">
    <location>
        <begin position="322"/>
        <end position="397"/>
    </location>
</feature>
<dbReference type="InterPro" id="IPR057326">
    <property type="entry name" value="KR_dom"/>
</dbReference>
<dbReference type="InterPro" id="IPR006162">
    <property type="entry name" value="Ppantetheine_attach_site"/>
</dbReference>
<dbReference type="GO" id="GO:0017000">
    <property type="term" value="P:antibiotic biosynthetic process"/>
    <property type="evidence" value="ECO:0007669"/>
    <property type="project" value="UniProtKB-ARBA"/>
</dbReference>
<dbReference type="SMART" id="SM00822">
    <property type="entry name" value="PKS_KR"/>
    <property type="match status" value="1"/>
</dbReference>
<dbReference type="Pfam" id="PF08659">
    <property type="entry name" value="KR"/>
    <property type="match status" value="1"/>
</dbReference>
<proteinExistence type="predicted"/>
<dbReference type="PANTHER" id="PTHR43775">
    <property type="entry name" value="FATTY ACID SYNTHASE"/>
    <property type="match status" value="1"/>
</dbReference>
<dbReference type="PROSITE" id="PS50075">
    <property type="entry name" value="CARRIER"/>
    <property type="match status" value="1"/>
</dbReference>
<evidence type="ECO:0000256" key="1">
    <source>
        <dbReference type="ARBA" id="ARBA00022450"/>
    </source>
</evidence>
<dbReference type="Gene3D" id="3.40.50.720">
    <property type="entry name" value="NAD(P)-binding Rossmann-like Domain"/>
    <property type="match status" value="1"/>
</dbReference>
<name>A0A370BDR5_9ACTN</name>
<dbReference type="InterPro" id="IPR036736">
    <property type="entry name" value="ACP-like_sf"/>
</dbReference>
<dbReference type="InterPro" id="IPR036291">
    <property type="entry name" value="NAD(P)-bd_dom_sf"/>
</dbReference>